<dbReference type="Gene3D" id="3.90.10.10">
    <property type="entry name" value="Cytochrome C3"/>
    <property type="match status" value="2"/>
</dbReference>
<dbReference type="InterPro" id="IPR012286">
    <property type="entry name" value="Tetrahaem_cytochrome"/>
</dbReference>
<evidence type="ECO:0000256" key="1">
    <source>
        <dbReference type="ARBA" id="ARBA00004196"/>
    </source>
</evidence>
<dbReference type="GO" id="GO:0030313">
    <property type="term" value="C:cell envelope"/>
    <property type="evidence" value="ECO:0007669"/>
    <property type="project" value="UniProtKB-SubCell"/>
</dbReference>
<keyword evidence="2" id="KW-0813">Transport</keyword>
<sequence length="428" mass="47976">MKKSKLKERFLLLHILSALIFLTVSITKADEPKNISENDKCLNCHKEMEILPQGYQEYDIHLKNGLSCAGCHGGDSNSDDEEIAMSKEKGFIGVPTRKEIPEFCGKCHSNPNLMKKYHPGLATDQVSQYYTSVHGKKFKEGDNKVATCTSCHKVHQILPASDPRSSVYPINVPQTCRHCHSNAVYMKSYKIPTDQYELYATSVHGKQLLENKDIGAPACNDCHGNHGATPPGLTSIVFICGSCHVKNMEFFRETRMAKTFEDLGFHGCEQCHGYHNIEKTTDNFVGTNKEAFCVKCHEPGEKGYETAGKIRNSLSELARIYKAANEKLLDVQLKGMDDVDIGFTLKDAHQKLIEARTLVHTFNSDTVVSTTNEGIKLVKQSINMADTEIEKYYDRRNGFLLATFVLVILAVGLYLKIKDIEKVKKEKG</sequence>
<dbReference type="Pfam" id="PF09699">
    <property type="entry name" value="Paired_CXXCH_1"/>
    <property type="match status" value="1"/>
</dbReference>
<dbReference type="EMBL" id="MGFY01000017">
    <property type="protein sequence ID" value="OGM16534.1"/>
    <property type="molecule type" value="Genomic_DNA"/>
</dbReference>
<dbReference type="SUPFAM" id="SSF48695">
    <property type="entry name" value="Multiheme cytochromes"/>
    <property type="match status" value="1"/>
</dbReference>
<evidence type="ECO:0000256" key="8">
    <source>
        <dbReference type="SAM" id="Phobius"/>
    </source>
</evidence>
<dbReference type="GO" id="GO:0016491">
    <property type="term" value="F:oxidoreductase activity"/>
    <property type="evidence" value="ECO:0007669"/>
    <property type="project" value="TreeGrafter"/>
</dbReference>
<protein>
    <submittedName>
        <fullName evidence="12">Uncharacterized protein</fullName>
    </submittedName>
</protein>
<dbReference type="Pfam" id="PF14537">
    <property type="entry name" value="Cytochrom_c3_2"/>
    <property type="match status" value="1"/>
</dbReference>
<keyword evidence="8" id="KW-1133">Transmembrane helix</keyword>
<dbReference type="GO" id="GO:0046872">
    <property type="term" value="F:metal ion binding"/>
    <property type="evidence" value="ECO:0007669"/>
    <property type="project" value="UniProtKB-KW"/>
</dbReference>
<evidence type="ECO:0000259" key="11">
    <source>
        <dbReference type="Pfam" id="PF14537"/>
    </source>
</evidence>
<keyword evidence="4" id="KW-0479">Metal-binding</keyword>
<evidence type="ECO:0000256" key="2">
    <source>
        <dbReference type="ARBA" id="ARBA00022448"/>
    </source>
</evidence>
<dbReference type="InterPro" id="IPR010177">
    <property type="entry name" value="Paired_CXXCH_1"/>
</dbReference>
<keyword evidence="7" id="KW-0408">Iron</keyword>
<feature type="transmembrane region" description="Helical" evidence="8">
    <location>
        <begin position="398"/>
        <end position="417"/>
    </location>
</feature>
<keyword evidence="3" id="KW-0349">Heme</keyword>
<keyword evidence="8" id="KW-0472">Membrane</keyword>
<feature type="domain" description="Doubled CXXCH motif" evidence="10">
    <location>
        <begin position="218"/>
        <end position="248"/>
    </location>
</feature>
<reference evidence="12 13" key="1">
    <citation type="journal article" date="2016" name="Nat. Commun.">
        <title>Thousands of microbial genomes shed light on interconnected biogeochemical processes in an aquifer system.</title>
        <authorList>
            <person name="Anantharaman K."/>
            <person name="Brown C.T."/>
            <person name="Hug L.A."/>
            <person name="Sharon I."/>
            <person name="Castelle C.J."/>
            <person name="Probst A.J."/>
            <person name="Thomas B.C."/>
            <person name="Singh A."/>
            <person name="Wilkins M.J."/>
            <person name="Karaoz U."/>
            <person name="Brodie E.L."/>
            <person name="Williams K.H."/>
            <person name="Hubbard S.S."/>
            <person name="Banfield J.F."/>
        </authorList>
    </citation>
    <scope>NUCLEOTIDE SEQUENCE [LARGE SCALE GENOMIC DNA]</scope>
</reference>
<feature type="domain" description="Tetrahaem cytochrome" evidence="11">
    <location>
        <begin position="61"/>
        <end position="181"/>
    </location>
</feature>
<evidence type="ECO:0000313" key="12">
    <source>
        <dbReference type="EMBL" id="OGM16534.1"/>
    </source>
</evidence>
<organism evidence="12 13">
    <name type="scientific">Candidatus Woesebacteria bacterium RBG_19FT_COMBO_37_29</name>
    <dbReference type="NCBI Taxonomy" id="1802486"/>
    <lineage>
        <taxon>Bacteria</taxon>
        <taxon>Candidatus Woeseibacteriota</taxon>
    </lineage>
</organism>
<name>A0A1F7XN89_9BACT</name>
<dbReference type="PANTHER" id="PTHR35038">
    <property type="entry name" value="DISSIMILATORY SULFITE REDUCTASE SIRA"/>
    <property type="match status" value="1"/>
</dbReference>
<evidence type="ECO:0000256" key="4">
    <source>
        <dbReference type="ARBA" id="ARBA00022723"/>
    </source>
</evidence>
<evidence type="ECO:0000256" key="7">
    <source>
        <dbReference type="ARBA" id="ARBA00023004"/>
    </source>
</evidence>
<dbReference type="InterPro" id="IPR036280">
    <property type="entry name" value="Multihaem_cyt_sf"/>
</dbReference>
<dbReference type="AlphaFoldDB" id="A0A1F7XN89"/>
<dbReference type="PANTHER" id="PTHR35038:SF5">
    <property type="entry name" value="CYTOCHROME C-TYPE PROTEIN NRFB"/>
    <property type="match status" value="1"/>
</dbReference>
<evidence type="ECO:0000256" key="3">
    <source>
        <dbReference type="ARBA" id="ARBA00022617"/>
    </source>
</evidence>
<keyword evidence="5 9" id="KW-0732">Signal</keyword>
<keyword evidence="8" id="KW-0812">Transmembrane</keyword>
<proteinExistence type="predicted"/>
<feature type="chain" id="PRO_5009533750" evidence="9">
    <location>
        <begin position="30"/>
        <end position="428"/>
    </location>
</feature>
<comment type="caution">
    <text evidence="12">The sequence shown here is derived from an EMBL/GenBank/DDBJ whole genome shotgun (WGS) entry which is preliminary data.</text>
</comment>
<accession>A0A1F7XN89</accession>
<evidence type="ECO:0000256" key="6">
    <source>
        <dbReference type="ARBA" id="ARBA00022982"/>
    </source>
</evidence>
<evidence type="ECO:0000259" key="10">
    <source>
        <dbReference type="Pfam" id="PF09699"/>
    </source>
</evidence>
<evidence type="ECO:0000256" key="5">
    <source>
        <dbReference type="ARBA" id="ARBA00022729"/>
    </source>
</evidence>
<gene>
    <name evidence="12" type="ORF">A2V55_01940</name>
</gene>
<evidence type="ECO:0000256" key="9">
    <source>
        <dbReference type="SAM" id="SignalP"/>
    </source>
</evidence>
<keyword evidence="6" id="KW-0249">Electron transport</keyword>
<dbReference type="InterPro" id="IPR051829">
    <property type="entry name" value="Multiheme_Cytochr_ET"/>
</dbReference>
<comment type="subcellular location">
    <subcellularLocation>
        <location evidence="1">Cell envelope</location>
    </subcellularLocation>
</comment>
<dbReference type="Proteomes" id="UP000178401">
    <property type="component" value="Unassembled WGS sequence"/>
</dbReference>
<evidence type="ECO:0000313" key="13">
    <source>
        <dbReference type="Proteomes" id="UP000178401"/>
    </source>
</evidence>
<feature type="signal peptide" evidence="9">
    <location>
        <begin position="1"/>
        <end position="29"/>
    </location>
</feature>